<reference evidence="2 3" key="1">
    <citation type="journal article" date="2013" name="PLoS Genet.">
        <title>A gene transfer agent and a dynamic repertoire of secretion systems hold the keys to the explosive radiation of the emerging pathogen Bartonella.</title>
        <authorList>
            <person name="Guy L."/>
            <person name="Nystedt B."/>
            <person name="Toft C."/>
            <person name="Zaremba-Niedzwiedzka K."/>
            <person name="Berglund E.C."/>
            <person name="Granberg F."/>
            <person name="Naslund K."/>
            <person name="Eriksson A.S."/>
            <person name="Andersson S.G."/>
        </authorList>
    </citation>
    <scope>NUCLEOTIDE SEQUENCE [LARGE SCALE GENOMIC DNA]</scope>
    <source>
        <strain evidence="2">Tweed</strain>
    </source>
</reference>
<sequence length="208" mass="24279">MDHEELLICILAFTATSFFSLLTEIGKWSIQISSRLTNSCEPVVKSEYKSSFYKLWQYMIKSKPSICNESAVRFNNKKYIHIQQSSPSYSYSPEKLKQSENYTKILNLAPYRKQSSIENNLSFYKCNNYSVGSLNVCNFIPYVYMVCGMLACIKNVLRKNQICACKESFKLDNFTSRVNGNAVCQRLERTHRIYVYINRVFYHQVCCL</sequence>
<evidence type="ECO:0000313" key="2">
    <source>
        <dbReference type="EMBL" id="ENN93023.1"/>
    </source>
</evidence>
<dbReference type="EMBL" id="AGWD01000027">
    <property type="protein sequence ID" value="ENN93023.1"/>
    <property type="molecule type" value="Genomic_DNA"/>
</dbReference>
<dbReference type="HOGENOM" id="CLU_1253897_0_0_5"/>
<name>N6US85_BARVB</name>
<evidence type="ECO:0000256" key="1">
    <source>
        <dbReference type="SAM" id="Phobius"/>
    </source>
</evidence>
<keyword evidence="1" id="KW-0812">Transmembrane</keyword>
<evidence type="ECO:0000313" key="3">
    <source>
        <dbReference type="Proteomes" id="UP000014011"/>
    </source>
</evidence>
<protein>
    <submittedName>
        <fullName evidence="2">Putative membrane protein</fullName>
    </submittedName>
</protein>
<dbReference type="PATRIC" id="fig|1094502.3.peg.2108"/>
<comment type="caution">
    <text evidence="2">The sequence shown here is derived from an EMBL/GenBank/DDBJ whole genome shotgun (WGS) entry which is preliminary data.</text>
</comment>
<gene>
    <name evidence="2" type="ORF">BVtw_16800</name>
</gene>
<keyword evidence="1" id="KW-0472">Membrane</keyword>
<dbReference type="Proteomes" id="UP000014011">
    <property type="component" value="Unassembled WGS sequence"/>
</dbReference>
<keyword evidence="1" id="KW-1133">Transmembrane helix</keyword>
<accession>N6US85</accession>
<organism evidence="2 3">
    <name type="scientific">Bartonella vinsonii subsp. berkhoffii str. Tweed</name>
    <dbReference type="NCBI Taxonomy" id="1094502"/>
    <lineage>
        <taxon>Bacteria</taxon>
        <taxon>Pseudomonadati</taxon>
        <taxon>Pseudomonadota</taxon>
        <taxon>Alphaproteobacteria</taxon>
        <taxon>Hyphomicrobiales</taxon>
        <taxon>Bartonellaceae</taxon>
        <taxon>Bartonella</taxon>
    </lineage>
</organism>
<proteinExistence type="predicted"/>
<dbReference type="AlphaFoldDB" id="N6US85"/>
<feature type="transmembrane region" description="Helical" evidence="1">
    <location>
        <begin position="6"/>
        <end position="25"/>
    </location>
</feature>